<keyword evidence="3" id="KW-1185">Reference proteome</keyword>
<comment type="caution">
    <text evidence="2">The sequence shown here is derived from an EMBL/GenBank/DDBJ whole genome shotgun (WGS) entry which is preliminary data.</text>
</comment>
<evidence type="ECO:0000259" key="1">
    <source>
        <dbReference type="PROSITE" id="PS50878"/>
    </source>
</evidence>
<evidence type="ECO:0000313" key="3">
    <source>
        <dbReference type="Proteomes" id="UP000230066"/>
    </source>
</evidence>
<dbReference type="GO" id="GO:0016746">
    <property type="term" value="F:acyltransferase activity"/>
    <property type="evidence" value="ECO:0007669"/>
    <property type="project" value="UniProtKB-KW"/>
</dbReference>
<feature type="domain" description="Reverse transcriptase" evidence="1">
    <location>
        <begin position="1"/>
        <end position="98"/>
    </location>
</feature>
<protein>
    <submittedName>
        <fullName evidence="2">Acyl-CoA:glycerol-3-phosphate acyltransferase</fullName>
    </submittedName>
</protein>
<organism evidence="2 3">
    <name type="scientific">Fasciola hepatica</name>
    <name type="common">Liver fluke</name>
    <dbReference type="NCBI Taxonomy" id="6192"/>
    <lineage>
        <taxon>Eukaryota</taxon>
        <taxon>Metazoa</taxon>
        <taxon>Spiralia</taxon>
        <taxon>Lophotrochozoa</taxon>
        <taxon>Platyhelminthes</taxon>
        <taxon>Trematoda</taxon>
        <taxon>Digenea</taxon>
        <taxon>Plagiorchiida</taxon>
        <taxon>Echinostomata</taxon>
        <taxon>Echinostomatoidea</taxon>
        <taxon>Fasciolidae</taxon>
        <taxon>Fasciola</taxon>
    </lineage>
</organism>
<dbReference type="PANTHER" id="PTHR47027">
    <property type="entry name" value="REVERSE TRANSCRIPTASE DOMAIN-CONTAINING PROTEIN"/>
    <property type="match status" value="1"/>
</dbReference>
<dbReference type="PANTHER" id="PTHR47027:SF20">
    <property type="entry name" value="REVERSE TRANSCRIPTASE-LIKE PROTEIN WITH RNA-DIRECTED DNA POLYMERASE DOMAIN"/>
    <property type="match status" value="1"/>
</dbReference>
<evidence type="ECO:0000313" key="2">
    <source>
        <dbReference type="EMBL" id="THD28033.1"/>
    </source>
</evidence>
<sequence length="249" mass="28311">MLENALRNLQDTGVELGNNEKLCDLDYADDLVCLFECTEHAQSALDRLAKAVAPFGVRFAPSKCKVMLQDWMSTIPSLMFDGEVLAIVDPFTYLGSSLTTNGSKVVEVSTRIFKARVPYVGLKHLWRQSDISRELKGRMYCATVLSVLLCSCETWGLRAGDIRHFDVFDHRCLRSIARIGWNDRVSDAEVRNRVFGTNSENVLSRRIQISRLRWLGHVLRMANTRLSYHALFLAPPRERKKLCGGQQMK</sequence>
<dbReference type="Proteomes" id="UP000230066">
    <property type="component" value="Unassembled WGS sequence"/>
</dbReference>
<dbReference type="EMBL" id="JXXN02000255">
    <property type="protein sequence ID" value="THD28033.1"/>
    <property type="molecule type" value="Genomic_DNA"/>
</dbReference>
<name>A0A4E0RKV6_FASHE</name>
<dbReference type="InterPro" id="IPR000477">
    <property type="entry name" value="RT_dom"/>
</dbReference>
<proteinExistence type="predicted"/>
<dbReference type="PROSITE" id="PS50878">
    <property type="entry name" value="RT_POL"/>
    <property type="match status" value="1"/>
</dbReference>
<keyword evidence="2" id="KW-0808">Transferase</keyword>
<gene>
    <name evidence="2" type="ORF">D915_001147</name>
</gene>
<accession>A0A4E0RKV6</accession>
<keyword evidence="2" id="KW-0012">Acyltransferase</keyword>
<dbReference type="AlphaFoldDB" id="A0A4E0RKV6"/>
<reference evidence="2" key="1">
    <citation type="submission" date="2019-03" db="EMBL/GenBank/DDBJ databases">
        <title>Improved annotation for the trematode Fasciola hepatica.</title>
        <authorList>
            <person name="Choi Y.-J."/>
            <person name="Martin J."/>
            <person name="Mitreva M."/>
        </authorList>
    </citation>
    <scope>NUCLEOTIDE SEQUENCE [LARGE SCALE GENOMIC DNA]</scope>
</reference>